<dbReference type="EMBL" id="BJXB01000034">
    <property type="protein sequence ID" value="GEM49400.1"/>
    <property type="molecule type" value="Genomic_DNA"/>
</dbReference>
<evidence type="ECO:0000313" key="8">
    <source>
        <dbReference type="EMBL" id="GEM49400.1"/>
    </source>
</evidence>
<evidence type="ECO:0000256" key="5">
    <source>
        <dbReference type="ARBA" id="ARBA00022898"/>
    </source>
</evidence>
<evidence type="ECO:0000256" key="2">
    <source>
        <dbReference type="ARBA" id="ARBA00007441"/>
    </source>
</evidence>
<comment type="cofactor">
    <cofactor evidence="1 6">
        <name>pyridoxal 5'-phosphate</name>
        <dbReference type="ChEBI" id="CHEBI:597326"/>
    </cofactor>
</comment>
<dbReference type="PROSITE" id="PS00105">
    <property type="entry name" value="AA_TRANSFER_CLASS_1"/>
    <property type="match status" value="1"/>
</dbReference>
<name>A0A511N9C1_DEIC1</name>
<dbReference type="InterPro" id="IPR004839">
    <property type="entry name" value="Aminotransferase_I/II_large"/>
</dbReference>
<dbReference type="GO" id="GO:0005737">
    <property type="term" value="C:cytoplasm"/>
    <property type="evidence" value="ECO:0007669"/>
    <property type="project" value="TreeGrafter"/>
</dbReference>
<dbReference type="AlphaFoldDB" id="A0A511N9C1"/>
<proteinExistence type="inferred from homology"/>
<evidence type="ECO:0000313" key="9">
    <source>
        <dbReference type="Proteomes" id="UP000321306"/>
    </source>
</evidence>
<evidence type="ECO:0000256" key="4">
    <source>
        <dbReference type="ARBA" id="ARBA00022679"/>
    </source>
</evidence>
<evidence type="ECO:0000259" key="7">
    <source>
        <dbReference type="Pfam" id="PF00155"/>
    </source>
</evidence>
<evidence type="ECO:0000256" key="6">
    <source>
        <dbReference type="RuleBase" id="RU000481"/>
    </source>
</evidence>
<dbReference type="EC" id="2.6.1.-" evidence="6"/>
<keyword evidence="4 6" id="KW-0808">Transferase</keyword>
<keyword evidence="5" id="KW-0663">Pyridoxal phosphate</keyword>
<dbReference type="SUPFAM" id="SSF53383">
    <property type="entry name" value="PLP-dependent transferases"/>
    <property type="match status" value="1"/>
</dbReference>
<dbReference type="CDD" id="cd00609">
    <property type="entry name" value="AAT_like"/>
    <property type="match status" value="1"/>
</dbReference>
<comment type="caution">
    <text evidence="8">The sequence shown here is derived from an EMBL/GenBank/DDBJ whole genome shotgun (WGS) entry which is preliminary data.</text>
</comment>
<dbReference type="Pfam" id="PF00155">
    <property type="entry name" value="Aminotran_1_2"/>
    <property type="match status" value="1"/>
</dbReference>
<gene>
    <name evidence="8" type="ORF">DC3_50350</name>
</gene>
<dbReference type="InterPro" id="IPR015424">
    <property type="entry name" value="PyrdxlP-dep_Trfase"/>
</dbReference>
<keyword evidence="9" id="KW-1185">Reference proteome</keyword>
<reference evidence="8 9" key="1">
    <citation type="submission" date="2019-07" db="EMBL/GenBank/DDBJ databases">
        <title>Whole genome shotgun sequence of Deinococcus cellulosilyticus NBRC 106333.</title>
        <authorList>
            <person name="Hosoyama A."/>
            <person name="Uohara A."/>
            <person name="Ohji S."/>
            <person name="Ichikawa N."/>
        </authorList>
    </citation>
    <scope>NUCLEOTIDE SEQUENCE [LARGE SCALE GENOMIC DNA]</scope>
    <source>
        <strain evidence="8 9">NBRC 106333</strain>
    </source>
</reference>
<dbReference type="GO" id="GO:0016212">
    <property type="term" value="F:kynurenine-oxoglutarate transaminase activity"/>
    <property type="evidence" value="ECO:0007669"/>
    <property type="project" value="TreeGrafter"/>
</dbReference>
<accession>A0A511N9C1</accession>
<keyword evidence="3 6" id="KW-0032">Aminotransferase</keyword>
<dbReference type="PANTHER" id="PTHR43807">
    <property type="entry name" value="FI04487P"/>
    <property type="match status" value="1"/>
</dbReference>
<comment type="similarity">
    <text evidence="2 6">Belongs to the class-I pyridoxal-phosphate-dependent aminotransferase family.</text>
</comment>
<dbReference type="PANTHER" id="PTHR43807:SF20">
    <property type="entry name" value="FI04487P"/>
    <property type="match status" value="1"/>
</dbReference>
<evidence type="ECO:0000256" key="3">
    <source>
        <dbReference type="ARBA" id="ARBA00022576"/>
    </source>
</evidence>
<sequence length="387" mass="42197">MRELNPVLQTFRDSPFTQMTLRAMDLGAVNLGQGFPDHAPPAFVQEALRESFSGPQQYAPVAGLMTLREELAQDAEKRLGLKLNPATEVTITAGATEAVQGALQGILQQGDEVIVLEPTYDMYAPQVKLAGGIPVFVALRFEGGYQLDVDALKAAITEKTRVIILNTPHNPTGKVFTRAELQAIADLALVHDLYVISDEVYDRLTFEVEHLCIHTLEGMQERTITVGSAGKTFAVTGWRVGWAFASERLTKALRGVHQWVSFCAPSPLQHATMLALKTAQTFDYSGSVQQGYIQKRDFLSASLKDAGFPVYQPEGGYFVVADVSHLGLSEQAACDWMLTEVGVASIPMGVFYNQGGSPFAGLRFAFCKGQETLEQAAERLYAGCKVL</sequence>
<organism evidence="8 9">
    <name type="scientific">Deinococcus cellulosilyticus (strain DSM 18568 / NBRC 106333 / KACC 11606 / 5516J-15)</name>
    <dbReference type="NCBI Taxonomy" id="1223518"/>
    <lineage>
        <taxon>Bacteria</taxon>
        <taxon>Thermotogati</taxon>
        <taxon>Deinococcota</taxon>
        <taxon>Deinococci</taxon>
        <taxon>Deinococcales</taxon>
        <taxon>Deinococcaceae</taxon>
        <taxon>Deinococcus</taxon>
    </lineage>
</organism>
<dbReference type="Gene3D" id="3.90.1150.10">
    <property type="entry name" value="Aspartate Aminotransferase, domain 1"/>
    <property type="match status" value="1"/>
</dbReference>
<protein>
    <recommendedName>
        <fullName evidence="6">Aminotransferase</fullName>
        <ecNumber evidence="6">2.6.1.-</ecNumber>
    </recommendedName>
</protein>
<dbReference type="Proteomes" id="UP000321306">
    <property type="component" value="Unassembled WGS sequence"/>
</dbReference>
<evidence type="ECO:0000256" key="1">
    <source>
        <dbReference type="ARBA" id="ARBA00001933"/>
    </source>
</evidence>
<dbReference type="Gene3D" id="3.40.640.10">
    <property type="entry name" value="Type I PLP-dependent aspartate aminotransferase-like (Major domain)"/>
    <property type="match status" value="1"/>
</dbReference>
<dbReference type="OrthoDB" id="9802328at2"/>
<dbReference type="InterPro" id="IPR004838">
    <property type="entry name" value="NHTrfase_class1_PyrdxlP-BS"/>
</dbReference>
<dbReference type="InterPro" id="IPR015422">
    <property type="entry name" value="PyrdxlP-dep_Trfase_small"/>
</dbReference>
<dbReference type="FunFam" id="3.40.640.10:FF:000024">
    <property type="entry name" value="Kynurenine--oxoglutarate transaminase 3"/>
    <property type="match status" value="1"/>
</dbReference>
<dbReference type="RefSeq" id="WP_146889896.1">
    <property type="nucleotide sequence ID" value="NZ_BJXB01000034.1"/>
</dbReference>
<dbReference type="InterPro" id="IPR015421">
    <property type="entry name" value="PyrdxlP-dep_Trfase_major"/>
</dbReference>
<dbReference type="InterPro" id="IPR051326">
    <property type="entry name" value="Kynurenine-oxoglutarate_AT"/>
</dbReference>
<dbReference type="GO" id="GO:0030170">
    <property type="term" value="F:pyridoxal phosphate binding"/>
    <property type="evidence" value="ECO:0007669"/>
    <property type="project" value="InterPro"/>
</dbReference>
<feature type="domain" description="Aminotransferase class I/classII large" evidence="7">
    <location>
        <begin position="29"/>
        <end position="380"/>
    </location>
</feature>